<dbReference type="PROSITE" id="PS51819">
    <property type="entry name" value="VOC"/>
    <property type="match status" value="1"/>
</dbReference>
<dbReference type="InterPro" id="IPR029068">
    <property type="entry name" value="Glyas_Bleomycin-R_OHBP_Dase"/>
</dbReference>
<feature type="domain" description="VOC" evidence="1">
    <location>
        <begin position="6"/>
        <end position="127"/>
    </location>
</feature>
<dbReference type="InterPro" id="IPR041581">
    <property type="entry name" value="Glyoxalase_6"/>
</dbReference>
<dbReference type="SUPFAM" id="SSF54593">
    <property type="entry name" value="Glyoxalase/Bleomycin resistance protein/Dihydroxybiphenyl dioxygenase"/>
    <property type="match status" value="1"/>
</dbReference>
<gene>
    <name evidence="2" type="ORF">ACFOM9_00440</name>
</gene>
<dbReference type="InterPro" id="IPR037523">
    <property type="entry name" value="VOC_core"/>
</dbReference>
<evidence type="ECO:0000313" key="3">
    <source>
        <dbReference type="Proteomes" id="UP001595724"/>
    </source>
</evidence>
<dbReference type="PANTHER" id="PTHR35908:SF1">
    <property type="entry name" value="CONSERVED PROTEIN"/>
    <property type="match status" value="1"/>
</dbReference>
<proteinExistence type="predicted"/>
<sequence>MPHRSRLAGFIIDCETGDLDAAAAFWGGALGLAVADTYQEGDAAYAEFSNAPGDLQIEVQKVRHPSRVHLDIETDDLDAEAARLEALGARRIEFRKRWWIMEAPTGQRFCVVRMKHPERGATPNVWP</sequence>
<dbReference type="Pfam" id="PF18029">
    <property type="entry name" value="Glyoxalase_6"/>
    <property type="match status" value="1"/>
</dbReference>
<dbReference type="EMBL" id="JBHRYF010000001">
    <property type="protein sequence ID" value="MFC3658544.1"/>
    <property type="molecule type" value="Genomic_DNA"/>
</dbReference>
<dbReference type="CDD" id="cd06587">
    <property type="entry name" value="VOC"/>
    <property type="match status" value="1"/>
</dbReference>
<dbReference type="Gene3D" id="3.10.180.10">
    <property type="entry name" value="2,3-Dihydroxybiphenyl 1,2-Dioxygenase, domain 1"/>
    <property type="match status" value="1"/>
</dbReference>
<dbReference type="PANTHER" id="PTHR35908">
    <property type="entry name" value="HYPOTHETICAL FUSION PROTEIN"/>
    <property type="match status" value="1"/>
</dbReference>
<dbReference type="Proteomes" id="UP001595724">
    <property type="component" value="Unassembled WGS sequence"/>
</dbReference>
<evidence type="ECO:0000313" key="2">
    <source>
        <dbReference type="EMBL" id="MFC3658544.1"/>
    </source>
</evidence>
<name>A0ABV7UPH8_9GAMM</name>
<accession>A0ABV7UPH8</accession>
<comment type="caution">
    <text evidence="2">The sequence shown here is derived from an EMBL/GenBank/DDBJ whole genome shotgun (WGS) entry which is preliminary data.</text>
</comment>
<organism evidence="2 3">
    <name type="scientific">Luteimonas notoginsengisoli</name>
    <dbReference type="NCBI Taxonomy" id="1578200"/>
    <lineage>
        <taxon>Bacteria</taxon>
        <taxon>Pseudomonadati</taxon>
        <taxon>Pseudomonadota</taxon>
        <taxon>Gammaproteobacteria</taxon>
        <taxon>Lysobacterales</taxon>
        <taxon>Lysobacteraceae</taxon>
        <taxon>Luteimonas</taxon>
    </lineage>
</organism>
<evidence type="ECO:0000259" key="1">
    <source>
        <dbReference type="PROSITE" id="PS51819"/>
    </source>
</evidence>
<dbReference type="RefSeq" id="WP_386705242.1">
    <property type="nucleotide sequence ID" value="NZ_JBHRYF010000001.1"/>
</dbReference>
<reference evidence="3" key="1">
    <citation type="journal article" date="2019" name="Int. J. Syst. Evol. Microbiol.">
        <title>The Global Catalogue of Microorganisms (GCM) 10K type strain sequencing project: providing services to taxonomists for standard genome sequencing and annotation.</title>
        <authorList>
            <consortium name="The Broad Institute Genomics Platform"/>
            <consortium name="The Broad Institute Genome Sequencing Center for Infectious Disease"/>
            <person name="Wu L."/>
            <person name="Ma J."/>
        </authorList>
    </citation>
    <scope>NUCLEOTIDE SEQUENCE [LARGE SCALE GENOMIC DNA]</scope>
    <source>
        <strain evidence="3">KCTC 42211</strain>
    </source>
</reference>
<protein>
    <submittedName>
        <fullName evidence="2">VOC family protein</fullName>
    </submittedName>
</protein>
<keyword evidence="3" id="KW-1185">Reference proteome</keyword>